<dbReference type="Pfam" id="PF03572">
    <property type="entry name" value="Peptidase_S41"/>
    <property type="match status" value="1"/>
</dbReference>
<accession>A0ABZ2K5R3</accession>
<evidence type="ECO:0000313" key="2">
    <source>
        <dbReference type="EMBL" id="WXA94037.1"/>
    </source>
</evidence>
<reference evidence="2 3" key="1">
    <citation type="submission" date="2021-12" db="EMBL/GenBank/DDBJ databases">
        <title>Discovery of the Pendulisporaceae a myxobacterial family with distinct sporulation behavior and unique specialized metabolism.</title>
        <authorList>
            <person name="Garcia R."/>
            <person name="Popoff A."/>
            <person name="Bader C.D."/>
            <person name="Loehr J."/>
            <person name="Walesch S."/>
            <person name="Walt C."/>
            <person name="Boldt J."/>
            <person name="Bunk B."/>
            <person name="Haeckl F.J.F.P.J."/>
            <person name="Gunesch A.P."/>
            <person name="Birkelbach J."/>
            <person name="Nuebel U."/>
            <person name="Pietschmann T."/>
            <person name="Bach T."/>
            <person name="Mueller R."/>
        </authorList>
    </citation>
    <scope>NUCLEOTIDE SEQUENCE [LARGE SCALE GENOMIC DNA]</scope>
    <source>
        <strain evidence="2 3">MSr12523</strain>
    </source>
</reference>
<dbReference type="PANTHER" id="PTHR32060">
    <property type="entry name" value="TAIL-SPECIFIC PROTEASE"/>
    <property type="match status" value="1"/>
</dbReference>
<protein>
    <submittedName>
        <fullName evidence="2">S41 family peptidase</fullName>
    </submittedName>
</protein>
<organism evidence="2 3">
    <name type="scientific">Pendulispora brunnea</name>
    <dbReference type="NCBI Taxonomy" id="2905690"/>
    <lineage>
        <taxon>Bacteria</taxon>
        <taxon>Pseudomonadati</taxon>
        <taxon>Myxococcota</taxon>
        <taxon>Myxococcia</taxon>
        <taxon>Myxococcales</taxon>
        <taxon>Sorangiineae</taxon>
        <taxon>Pendulisporaceae</taxon>
        <taxon>Pendulispora</taxon>
    </lineage>
</organism>
<dbReference type="SUPFAM" id="SSF52096">
    <property type="entry name" value="ClpP/crotonase"/>
    <property type="match status" value="1"/>
</dbReference>
<proteinExistence type="predicted"/>
<dbReference type="RefSeq" id="WP_394844641.1">
    <property type="nucleotide sequence ID" value="NZ_CP089982.1"/>
</dbReference>
<dbReference type="InterPro" id="IPR029045">
    <property type="entry name" value="ClpP/crotonase-like_dom_sf"/>
</dbReference>
<dbReference type="Gene3D" id="3.90.226.10">
    <property type="entry name" value="2-enoyl-CoA Hydratase, Chain A, domain 1"/>
    <property type="match status" value="1"/>
</dbReference>
<dbReference type="PANTHER" id="PTHR32060:SF22">
    <property type="entry name" value="CARBOXYL-TERMINAL-PROCESSING PEPTIDASE 3, CHLOROPLASTIC"/>
    <property type="match status" value="1"/>
</dbReference>
<name>A0ABZ2K5R3_9BACT</name>
<evidence type="ECO:0000259" key="1">
    <source>
        <dbReference type="SMART" id="SM00245"/>
    </source>
</evidence>
<feature type="domain" description="Tail specific protease" evidence="1">
    <location>
        <begin position="514"/>
        <end position="707"/>
    </location>
</feature>
<sequence>MKRLALLAVSSLLAGCSDGGGSEEPSRIGLAASLASLAPLAPLDWCAHVAAGPGGAGELPIELSSAHAEVRFFGVHATYTEVDQALAASVGGAGPITEAVLPAYAARLGGAACARPSDATPLRPARVRSMGPVAIVRPGTGEVTLPAGTKAVVVDLRHLPAVQGLREALEAAVAPALASAVPRATSHVRKHYGLAPRDGSVYENSVAALTQPALAPKGTSELPLVLVTGAELAPEAAELAMTLRLANRAWLAGSNVRAEVAEARWVGVGKSGLAYRAQELFSGNARWPDEVPADLQAKDPTEAEAMAAIGTATPPPIPWGPANRPPLLPITKLDEVQPASLGLGEARAALLTVHGTLRRFFPYFHTVGDRIDERLAETLATVDGMPRLERSAFRDVLRRFAESIHDGHNAILDFGSPPLPNWLGVVSENIDGEDVVRRSLDPAIHPGDTIVRIGGEDAKTWYARELWRTSAATEGDRFIGASFFYRKMSGPTEFGLRAPDGTVRTVTATAFSKKDYLEKLGTGPTRRPAGRLGDVGAPDVHYINLAGDVLTSMDDFRAAIVESQSAKGLVVDMRNYPLVDHYDVAQHLIQRDFFSPLFHIPVLTGPARRELDAVRYDIPPAEPSYRGPLVLLVGTGTISAAENFSTMLVDARRLKAVVGRRSAGTNGNVTTVQLPGGYACAFTGLEVLHADGSTFHGIGIVPDYEVAMTTADFRDGRDPELMRAIEVLAAP</sequence>
<dbReference type="Proteomes" id="UP001379533">
    <property type="component" value="Chromosome"/>
</dbReference>
<gene>
    <name evidence="2" type="ORF">LZC95_47250</name>
</gene>
<keyword evidence="3" id="KW-1185">Reference proteome</keyword>
<dbReference type="CDD" id="cd06567">
    <property type="entry name" value="Peptidase_S41"/>
    <property type="match status" value="1"/>
</dbReference>
<dbReference type="PROSITE" id="PS51257">
    <property type="entry name" value="PROKAR_LIPOPROTEIN"/>
    <property type="match status" value="1"/>
</dbReference>
<dbReference type="InterPro" id="IPR005151">
    <property type="entry name" value="Tail-specific_protease"/>
</dbReference>
<dbReference type="EMBL" id="CP089982">
    <property type="protein sequence ID" value="WXA94037.1"/>
    <property type="molecule type" value="Genomic_DNA"/>
</dbReference>
<evidence type="ECO:0000313" key="3">
    <source>
        <dbReference type="Proteomes" id="UP001379533"/>
    </source>
</evidence>
<dbReference type="SMART" id="SM00245">
    <property type="entry name" value="TSPc"/>
    <property type="match status" value="1"/>
</dbReference>